<sequence>MDGWMAPSIDGEGKKKPTFLRHIGEMLERRALRIAHSALRVARPRRDHQRLSEISLHSAKLVSKVSRDFLERPPEILTPISLSLPPPEEVEGCRESTVDFKIKSGSNGFEFGDFA</sequence>
<dbReference type="AlphaFoldDB" id="A0A7S2TZN7"/>
<gene>
    <name evidence="1" type="ORF">LSP00402_LOCUS18703</name>
</gene>
<organism evidence="1">
    <name type="scientific">Lotharella oceanica</name>
    <dbReference type="NCBI Taxonomy" id="641309"/>
    <lineage>
        <taxon>Eukaryota</taxon>
        <taxon>Sar</taxon>
        <taxon>Rhizaria</taxon>
        <taxon>Cercozoa</taxon>
        <taxon>Chlorarachniophyceae</taxon>
        <taxon>Lotharella</taxon>
    </lineage>
</organism>
<protein>
    <submittedName>
        <fullName evidence="1">Uncharacterized protein</fullName>
    </submittedName>
</protein>
<dbReference type="EMBL" id="HBHP01030370">
    <property type="protein sequence ID" value="CAD9774709.1"/>
    <property type="molecule type" value="Transcribed_RNA"/>
</dbReference>
<accession>A0A7S2TZN7</accession>
<name>A0A7S2TZN7_9EUKA</name>
<reference evidence="1" key="1">
    <citation type="submission" date="2021-01" db="EMBL/GenBank/DDBJ databases">
        <authorList>
            <person name="Corre E."/>
            <person name="Pelletier E."/>
            <person name="Niang G."/>
            <person name="Scheremetjew M."/>
            <person name="Finn R."/>
            <person name="Kale V."/>
            <person name="Holt S."/>
            <person name="Cochrane G."/>
            <person name="Meng A."/>
            <person name="Brown T."/>
            <person name="Cohen L."/>
        </authorList>
    </citation>
    <scope>NUCLEOTIDE SEQUENCE</scope>
    <source>
        <strain evidence="1">CCMP622</strain>
    </source>
</reference>
<proteinExistence type="predicted"/>
<evidence type="ECO:0000313" key="1">
    <source>
        <dbReference type="EMBL" id="CAD9774709.1"/>
    </source>
</evidence>